<gene>
    <name evidence="2" type="ORF">PoB_005994100</name>
</gene>
<evidence type="ECO:0008006" key="4">
    <source>
        <dbReference type="Google" id="ProtNLM"/>
    </source>
</evidence>
<evidence type="ECO:0000256" key="1">
    <source>
        <dbReference type="SAM" id="MobiDB-lite"/>
    </source>
</evidence>
<evidence type="ECO:0000313" key="2">
    <source>
        <dbReference type="EMBL" id="GFO33436.1"/>
    </source>
</evidence>
<feature type="region of interest" description="Disordered" evidence="1">
    <location>
        <begin position="1"/>
        <end position="30"/>
    </location>
</feature>
<evidence type="ECO:0000313" key="3">
    <source>
        <dbReference type="Proteomes" id="UP000735302"/>
    </source>
</evidence>
<protein>
    <recommendedName>
        <fullName evidence="4">Tesmin/TSO1-like CXC domain-containing protein</fullName>
    </recommendedName>
</protein>
<comment type="caution">
    <text evidence="2">The sequence shown here is derived from an EMBL/GenBank/DDBJ whole genome shotgun (WGS) entry which is preliminary data.</text>
</comment>
<proteinExistence type="predicted"/>
<reference evidence="2 3" key="1">
    <citation type="journal article" date="2021" name="Elife">
        <title>Chloroplast acquisition without the gene transfer in kleptoplastic sea slugs, Plakobranchus ocellatus.</title>
        <authorList>
            <person name="Maeda T."/>
            <person name="Takahashi S."/>
            <person name="Yoshida T."/>
            <person name="Shimamura S."/>
            <person name="Takaki Y."/>
            <person name="Nagai Y."/>
            <person name="Toyoda A."/>
            <person name="Suzuki Y."/>
            <person name="Arimoto A."/>
            <person name="Ishii H."/>
            <person name="Satoh N."/>
            <person name="Nishiyama T."/>
            <person name="Hasebe M."/>
            <person name="Maruyama T."/>
            <person name="Minagawa J."/>
            <person name="Obokata J."/>
            <person name="Shigenobu S."/>
        </authorList>
    </citation>
    <scope>NUCLEOTIDE SEQUENCE [LARGE SCALE GENOMIC DNA]</scope>
</reference>
<sequence>MNSAMQEVTGSENTTSGQHAESSQSRMRRDDEDMRSLLNFLFSRDPFACDETLRSISSGVTADQIVHSDRAKEVGYTIFESMKDNAVKHYTFRRKEQVVTMGVKASAKVDGETLQVDPQLLFQRLITVANGLSDELDLLSVFEQELSCPPAALFDPSGLLRESDKAKLTGALVSATSQESEKDIVDETSDIEYVLDGGSLLHRIPWRRSDTFAAIGQTYVEYVQRMYMNPRIGFDGYNDGPSTKDATHLRRSCGVVGPTIRFNPEMVCCARKEHFLANPNNKQEFAQYLGDVLEKDGCQVLHAQGDADTLIVRTAVSCAINKTAVVIGEDTDLLVLLHHADLRSRPLLLKSRSKTKKHRQIDILSMKTRLGPLICHVFPFLHAINGCDTTSRLFGVAKGLPLKKIKTDADFKTAVETLCTKGKTTADIIASGKRALISLYGGRAGDTLDMLRYKRFWEKVTFSITTVQVLSLPPTSAAAKYHSLRVYLQAQDWIDTACDLQPEMWGWQLSSGRLNPCTTDLPPAPKLLLKMMRCNCKSDCRSKRCTCRKHGLECSLACGECKGIDCLNSLSPEPLAHCDD</sequence>
<organism evidence="2 3">
    <name type="scientific">Plakobranchus ocellatus</name>
    <dbReference type="NCBI Taxonomy" id="259542"/>
    <lineage>
        <taxon>Eukaryota</taxon>
        <taxon>Metazoa</taxon>
        <taxon>Spiralia</taxon>
        <taxon>Lophotrochozoa</taxon>
        <taxon>Mollusca</taxon>
        <taxon>Gastropoda</taxon>
        <taxon>Heterobranchia</taxon>
        <taxon>Euthyneura</taxon>
        <taxon>Panpulmonata</taxon>
        <taxon>Sacoglossa</taxon>
        <taxon>Placobranchoidea</taxon>
        <taxon>Plakobranchidae</taxon>
        <taxon>Plakobranchus</taxon>
    </lineage>
</organism>
<dbReference type="PANTHER" id="PTHR46704:SF1">
    <property type="entry name" value="TELOMERE LENGTH REGULATION PROTEIN TEL2 HOMOLOG"/>
    <property type="match status" value="1"/>
</dbReference>
<name>A0AAV4CNJ2_9GAST</name>
<dbReference type="EMBL" id="BLXT01006771">
    <property type="protein sequence ID" value="GFO33436.1"/>
    <property type="molecule type" value="Genomic_DNA"/>
</dbReference>
<accession>A0AAV4CNJ2</accession>
<dbReference type="PANTHER" id="PTHR46704">
    <property type="entry name" value="CXC DOMAIN-CONTAINING PROTEIN-RELATED"/>
    <property type="match status" value="1"/>
</dbReference>
<dbReference type="Proteomes" id="UP000735302">
    <property type="component" value="Unassembled WGS sequence"/>
</dbReference>
<feature type="compositionally biased region" description="Polar residues" evidence="1">
    <location>
        <begin position="1"/>
        <end position="20"/>
    </location>
</feature>
<keyword evidence="3" id="KW-1185">Reference proteome</keyword>
<dbReference type="AlphaFoldDB" id="A0AAV4CNJ2"/>